<comment type="cofactor">
    <cofactor evidence="1">
        <name>pyridoxal 5'-phosphate</name>
        <dbReference type="ChEBI" id="CHEBI:597326"/>
    </cofactor>
</comment>
<dbReference type="AlphaFoldDB" id="A0A3S2X4W0"/>
<dbReference type="PANTHER" id="PTHR11601:SF36">
    <property type="entry name" value="CYSTEINE DESULFURASE NIFS-RELATED"/>
    <property type="match status" value="1"/>
</dbReference>
<keyword evidence="4" id="KW-0808">Transferase</keyword>
<evidence type="ECO:0000259" key="3">
    <source>
        <dbReference type="Pfam" id="PF00266"/>
    </source>
</evidence>
<dbReference type="Proteomes" id="UP000288024">
    <property type="component" value="Unassembled WGS sequence"/>
</dbReference>
<keyword evidence="2" id="KW-0663">Pyridoxal phosphate</keyword>
<keyword evidence="5" id="KW-1185">Reference proteome</keyword>
<dbReference type="Gene3D" id="1.10.260.50">
    <property type="match status" value="1"/>
</dbReference>
<dbReference type="EMBL" id="RZTZ01000028">
    <property type="protein sequence ID" value="RVT56495.1"/>
    <property type="molecule type" value="Genomic_DNA"/>
</dbReference>
<dbReference type="Gene3D" id="3.40.640.10">
    <property type="entry name" value="Type I PLP-dependent aspartate aminotransferase-like (Major domain)"/>
    <property type="match status" value="1"/>
</dbReference>
<evidence type="ECO:0000256" key="1">
    <source>
        <dbReference type="ARBA" id="ARBA00001933"/>
    </source>
</evidence>
<dbReference type="PANTHER" id="PTHR11601">
    <property type="entry name" value="CYSTEINE DESULFURYLASE FAMILY MEMBER"/>
    <property type="match status" value="1"/>
</dbReference>
<dbReference type="GO" id="GO:0008483">
    <property type="term" value="F:transaminase activity"/>
    <property type="evidence" value="ECO:0007669"/>
    <property type="project" value="UniProtKB-KW"/>
</dbReference>
<dbReference type="NCBIfam" id="NF002806">
    <property type="entry name" value="PRK02948.1"/>
    <property type="match status" value="1"/>
</dbReference>
<evidence type="ECO:0000313" key="5">
    <source>
        <dbReference type="Proteomes" id="UP000288024"/>
    </source>
</evidence>
<comment type="caution">
    <text evidence="4">The sequence shown here is derived from an EMBL/GenBank/DDBJ whole genome shotgun (WGS) entry which is preliminary data.</text>
</comment>
<keyword evidence="4" id="KW-0032">Aminotransferase</keyword>
<proteinExistence type="predicted"/>
<protein>
    <submittedName>
        <fullName evidence="4">Aminotransferase class V-fold PLP-dependent enzyme</fullName>
    </submittedName>
</protein>
<sequence length="386" mass="41478">MIYLDYAATCPLDSDAGKMYLEVSTDYYGNSSSLHDIGGKASDLLEGCRGEMARLLGVEKSGIYFTSGGTESNFLAITALLSANKRADKHIITTASEHSSIHGTMKRLAADGYAVTFLPLGANGIIDEQMLEACIKPETVLVSIQHVNSEIGAIQPIEKIGTILKERGIYFHSDMVQSFGKLDIAAISAKVDSLSISSHKFYGPKGVGLTYISPAIPWTCFLPGTTHENGFRAGTVNIAGIAAMCVAAQKAVKRLAVDYAHYQALREIVMELASSTDYLTVFQCGNQLPAVVGMRILGMEGQWTMLECNRRGFAISTGSACQTGQQAPSKTMKALGLSDEEAKEFVRISFGRATTIDDVKAFMQAVVSVANERNALRSINEAGTKQ</sequence>
<feature type="domain" description="Aminotransferase class V" evidence="3">
    <location>
        <begin position="2"/>
        <end position="362"/>
    </location>
</feature>
<dbReference type="InterPro" id="IPR015421">
    <property type="entry name" value="PyrdxlP-dep_Trfase_major"/>
</dbReference>
<dbReference type="InterPro" id="IPR016454">
    <property type="entry name" value="Cysteine_dSase"/>
</dbReference>
<dbReference type="SUPFAM" id="SSF53383">
    <property type="entry name" value="PLP-dependent transferases"/>
    <property type="match status" value="1"/>
</dbReference>
<name>A0A3S2X4W0_9BACI</name>
<dbReference type="InterPro" id="IPR015424">
    <property type="entry name" value="PyrdxlP-dep_Trfase"/>
</dbReference>
<dbReference type="InterPro" id="IPR015422">
    <property type="entry name" value="PyrdxlP-dep_Trfase_small"/>
</dbReference>
<dbReference type="Pfam" id="PF00266">
    <property type="entry name" value="Aminotran_5"/>
    <property type="match status" value="1"/>
</dbReference>
<dbReference type="RefSeq" id="WP_127742862.1">
    <property type="nucleotide sequence ID" value="NZ_RZTZ01000028.1"/>
</dbReference>
<organism evidence="4 5">
    <name type="scientific">Niallia taxi</name>
    <dbReference type="NCBI Taxonomy" id="2499688"/>
    <lineage>
        <taxon>Bacteria</taxon>
        <taxon>Bacillati</taxon>
        <taxon>Bacillota</taxon>
        <taxon>Bacilli</taxon>
        <taxon>Bacillales</taxon>
        <taxon>Bacillaceae</taxon>
        <taxon>Niallia</taxon>
    </lineage>
</organism>
<reference evidence="4 5" key="1">
    <citation type="submission" date="2019-01" db="EMBL/GenBank/DDBJ databases">
        <title>Bacillus sp. M5HDSG1-1, whole genome shotgun sequence.</title>
        <authorList>
            <person name="Tuo L."/>
        </authorList>
    </citation>
    <scope>NUCLEOTIDE SEQUENCE [LARGE SCALE GENOMIC DNA]</scope>
    <source>
        <strain evidence="4 5">M5HDSG1-1</strain>
    </source>
</reference>
<evidence type="ECO:0000313" key="4">
    <source>
        <dbReference type="EMBL" id="RVT56495.1"/>
    </source>
</evidence>
<dbReference type="PIRSF" id="PIRSF005572">
    <property type="entry name" value="NifS"/>
    <property type="match status" value="1"/>
</dbReference>
<dbReference type="Gene3D" id="3.90.1150.10">
    <property type="entry name" value="Aspartate Aminotransferase, domain 1"/>
    <property type="match status" value="1"/>
</dbReference>
<evidence type="ECO:0000256" key="2">
    <source>
        <dbReference type="ARBA" id="ARBA00022898"/>
    </source>
</evidence>
<accession>A0A3S2X4W0</accession>
<dbReference type="InterPro" id="IPR000192">
    <property type="entry name" value="Aminotrans_V_dom"/>
</dbReference>
<gene>
    <name evidence="4" type="ORF">EM808_27440</name>
</gene>